<dbReference type="InterPro" id="IPR011701">
    <property type="entry name" value="MFS"/>
</dbReference>
<feature type="transmembrane region" description="Helical" evidence="4">
    <location>
        <begin position="413"/>
        <end position="430"/>
    </location>
</feature>
<name>A0A7X3GZJ0_9GAMM</name>
<evidence type="ECO:0000256" key="3">
    <source>
        <dbReference type="ARBA" id="ARBA00023136"/>
    </source>
</evidence>
<gene>
    <name evidence="5" type="ORF">GPM19_05260</name>
</gene>
<feature type="transmembrane region" description="Helical" evidence="4">
    <location>
        <begin position="133"/>
        <end position="151"/>
    </location>
</feature>
<comment type="caution">
    <text evidence="5">The sequence shown here is derived from an EMBL/GenBank/DDBJ whole genome shotgun (WGS) entry which is preliminary data.</text>
</comment>
<dbReference type="EMBL" id="WTKP01000003">
    <property type="protein sequence ID" value="MWJ27619.1"/>
    <property type="molecule type" value="Genomic_DNA"/>
</dbReference>
<feature type="transmembrane region" description="Helical" evidence="4">
    <location>
        <begin position="384"/>
        <end position="407"/>
    </location>
</feature>
<dbReference type="Pfam" id="PF07690">
    <property type="entry name" value="MFS_1"/>
    <property type="match status" value="1"/>
</dbReference>
<feature type="transmembrane region" description="Helical" evidence="4">
    <location>
        <begin position="61"/>
        <end position="82"/>
    </location>
</feature>
<feature type="transmembrane region" description="Helical" evidence="4">
    <location>
        <begin position="347"/>
        <end position="364"/>
    </location>
</feature>
<evidence type="ECO:0000256" key="2">
    <source>
        <dbReference type="ARBA" id="ARBA00022989"/>
    </source>
</evidence>
<protein>
    <submittedName>
        <fullName evidence="5">MFS transporter</fullName>
    </submittedName>
</protein>
<keyword evidence="2 4" id="KW-1133">Transmembrane helix</keyword>
<reference evidence="5 6" key="1">
    <citation type="submission" date="2019-12" db="EMBL/GenBank/DDBJ databases">
        <title>Halomonas rutogse sp. nov. isolated from two lakes on Tibetan Plateau.</title>
        <authorList>
            <person name="Gao P."/>
        </authorList>
    </citation>
    <scope>NUCLEOTIDE SEQUENCE [LARGE SCALE GENOMIC DNA]</scope>
    <source>
        <strain evidence="5 6">ZH2S</strain>
    </source>
</reference>
<feature type="transmembrane region" description="Helical" evidence="4">
    <location>
        <begin position="254"/>
        <end position="274"/>
    </location>
</feature>
<keyword evidence="3 4" id="KW-0472">Membrane</keyword>
<feature type="transmembrane region" description="Helical" evidence="4">
    <location>
        <begin position="106"/>
        <end position="127"/>
    </location>
</feature>
<feature type="transmembrane region" description="Helical" evidence="4">
    <location>
        <begin position="172"/>
        <end position="194"/>
    </location>
</feature>
<dbReference type="GO" id="GO:0022857">
    <property type="term" value="F:transmembrane transporter activity"/>
    <property type="evidence" value="ECO:0007669"/>
    <property type="project" value="InterPro"/>
</dbReference>
<dbReference type="InterPro" id="IPR052528">
    <property type="entry name" value="Sugar_transport-like"/>
</dbReference>
<dbReference type="AlphaFoldDB" id="A0A7X3GZJ0"/>
<proteinExistence type="predicted"/>
<evidence type="ECO:0000256" key="4">
    <source>
        <dbReference type="SAM" id="Phobius"/>
    </source>
</evidence>
<dbReference type="Proteomes" id="UP000437638">
    <property type="component" value="Unassembled WGS sequence"/>
</dbReference>
<dbReference type="Gene3D" id="1.20.1250.20">
    <property type="entry name" value="MFS general substrate transporter like domains"/>
    <property type="match status" value="1"/>
</dbReference>
<dbReference type="RefSeq" id="WP_160417831.1">
    <property type="nucleotide sequence ID" value="NZ_WTKP01000003.1"/>
</dbReference>
<feature type="transmembrane region" description="Helical" evidence="4">
    <location>
        <begin position="200"/>
        <end position="220"/>
    </location>
</feature>
<organism evidence="5 6">
    <name type="scientific">Vreelandella zhuhanensis</name>
    <dbReference type="NCBI Taxonomy" id="2684210"/>
    <lineage>
        <taxon>Bacteria</taxon>
        <taxon>Pseudomonadati</taxon>
        <taxon>Pseudomonadota</taxon>
        <taxon>Gammaproteobacteria</taxon>
        <taxon>Oceanospirillales</taxon>
        <taxon>Halomonadaceae</taxon>
        <taxon>Vreelandella</taxon>
    </lineage>
</organism>
<dbReference type="SUPFAM" id="SSF103473">
    <property type="entry name" value="MFS general substrate transporter"/>
    <property type="match status" value="1"/>
</dbReference>
<sequence>MADQDVSQSRVYEWLTGDEDSRMCDDIADSACNEQPRNFFLHLVASLGNKLADELSNARLVLPWLMGVIGAPVWMVGLLVPIRESGALLPQLFVAGFIRLKPRRKWVWVTGGLLQAVAALGLALLALFGRGSLGGALVLGVLALLALARGLSSISTKDVLGKTIAKKRRGTLMGWSGSLAGVATVVAGGILMLFDDRPGEVALAVLLAVAALGWALNALCAARIRETPGAVEGGENAWDSIKLGLSLLREDRTFLHFNLSRALLLSSALALPYIALLGQRQSGTDLGGLGLMVVVSGLAGMLASPVWGKRADRSSRGVMRDAALGTSLCCLLGAGAAWLPAAWSETIWPYALVYALLVIIHHGVRLGRKTYIVDMAGQDNRALYVALSNTLTGVLMLLVGGILGALAQWLGTPMLLVVLSLVAVAAMLSAQRLPEVE</sequence>
<feature type="transmembrane region" description="Helical" evidence="4">
    <location>
        <begin position="319"/>
        <end position="341"/>
    </location>
</feature>
<feature type="transmembrane region" description="Helical" evidence="4">
    <location>
        <begin position="286"/>
        <end position="307"/>
    </location>
</feature>
<dbReference type="PANTHER" id="PTHR23526:SF2">
    <property type="entry name" value="MAJOR FACILITATOR SUPERFAMILY (MFS) PROFILE DOMAIN-CONTAINING PROTEIN"/>
    <property type="match status" value="1"/>
</dbReference>
<evidence type="ECO:0000256" key="1">
    <source>
        <dbReference type="ARBA" id="ARBA00022692"/>
    </source>
</evidence>
<keyword evidence="1 4" id="KW-0812">Transmembrane</keyword>
<evidence type="ECO:0000313" key="6">
    <source>
        <dbReference type="Proteomes" id="UP000437638"/>
    </source>
</evidence>
<evidence type="ECO:0000313" key="5">
    <source>
        <dbReference type="EMBL" id="MWJ27619.1"/>
    </source>
</evidence>
<dbReference type="PANTHER" id="PTHR23526">
    <property type="entry name" value="INTEGRAL MEMBRANE TRANSPORT PROTEIN-RELATED"/>
    <property type="match status" value="1"/>
</dbReference>
<keyword evidence="6" id="KW-1185">Reference proteome</keyword>
<dbReference type="InterPro" id="IPR036259">
    <property type="entry name" value="MFS_trans_sf"/>
</dbReference>
<accession>A0A7X3GZJ0</accession>